<dbReference type="PhylomeDB" id="A0A0D2WYB1"/>
<keyword evidence="4" id="KW-1185">Reference proteome</keyword>
<evidence type="ECO:0000256" key="1">
    <source>
        <dbReference type="SAM" id="Coils"/>
    </source>
</evidence>
<sequence length="816" mass="90841">MALRALAACLGVSVDLAPISELTTQPAQRARLKQLLDGQQAGAASPTDEQKPNAAAALRQLELTVCAKLVGRNWFGADLLEELNGELDRKLVIDQQIEQRQQQIEQLQLQLVQLRQQVAGRSLNDFVTDAESVKMQIDAFKHSNNYVEAERPSSEDLLLERDKAIQAASRLLTQNKTTSANASDRHPIGVIATLPGAGKTAFCEIIHSKLAKQVYNDENFISLNVTFNSRMAFQSTECSLHPEHAVAWRMLADYMRLPGDLMNRFRLTLSGSFAVATTIHYIRQDFIRLKNLPSNTVVPVVVTLDEVSMLLGQTVDEKFDREFSTLPQWRQERRFIKWAIAPLRELSNSGGKVTLFMSGTRPFALSDAVQVDMFDKVTGSRFFASLIEMPRLSGAASAQLATRRNNNAVWHRDVWKTLLLQRALGIPRQINNIFTTDNRSMPITIDPKSLIAFVRAIAFKSTLDDWADARIDRLVDLGLCFWTSLSQYSFSQQLMLNLHFLDLVKLDDEQCAYGHIASKLLTELQTIGKMSQPETVNNNAVSLPSHNWEQIVPRLLNLRLLVELCDACAKTKGAPQAADLTLPLPTLFEGAVLSDDLQSVMVVLRQFERAVDSIPDGFSLTRVNEEFSDLNASFVSVNGLDVRGRNGLLTVKGQVKLRTGVAPLSQANANQLISNQRSTPTLIAGLVTTQTMSKPVASGNLDDRSWLVSRNELGDFLCGLKPVFDATSSYNPNLSDVPALTNQFYNSKLTQPEARDLAQRFFDKRSADKTAYFDNHAKLHQFLKDIDPGLAAKLSPSDLTWCFDEQPPVTSPINPY</sequence>
<dbReference type="Proteomes" id="UP000008743">
    <property type="component" value="Unassembled WGS sequence"/>
</dbReference>
<dbReference type="InterPro" id="IPR027417">
    <property type="entry name" value="P-loop_NTPase"/>
</dbReference>
<proteinExistence type="predicted"/>
<keyword evidence="2" id="KW-0732">Signal</keyword>
<dbReference type="EMBL" id="KE346417">
    <property type="protein sequence ID" value="KJE98410.1"/>
    <property type="molecule type" value="Genomic_DNA"/>
</dbReference>
<feature type="chain" id="PRO_5002270269" evidence="2">
    <location>
        <begin position="17"/>
        <end position="816"/>
    </location>
</feature>
<evidence type="ECO:0000313" key="3">
    <source>
        <dbReference type="EMBL" id="KJE98410.1"/>
    </source>
</evidence>
<gene>
    <name evidence="3" type="ORF">CAOG_009240</name>
</gene>
<dbReference type="SUPFAM" id="SSF52540">
    <property type="entry name" value="P-loop containing nucleoside triphosphate hydrolases"/>
    <property type="match status" value="1"/>
</dbReference>
<feature type="coiled-coil region" evidence="1">
    <location>
        <begin position="90"/>
        <end position="117"/>
    </location>
</feature>
<accession>A0A0D2WYB1</accession>
<dbReference type="InParanoid" id="A0A0D2WYB1"/>
<keyword evidence="1" id="KW-0175">Coiled coil</keyword>
<feature type="signal peptide" evidence="2">
    <location>
        <begin position="1"/>
        <end position="16"/>
    </location>
</feature>
<organism evidence="3 4">
    <name type="scientific">Capsaspora owczarzaki (strain ATCC 30864)</name>
    <dbReference type="NCBI Taxonomy" id="595528"/>
    <lineage>
        <taxon>Eukaryota</taxon>
        <taxon>Filasterea</taxon>
        <taxon>Capsaspora</taxon>
    </lineage>
</organism>
<evidence type="ECO:0000313" key="4">
    <source>
        <dbReference type="Proteomes" id="UP000008743"/>
    </source>
</evidence>
<dbReference type="AlphaFoldDB" id="A0A0D2WYB1"/>
<name>A0A0D2WYB1_CAPO3</name>
<protein>
    <submittedName>
        <fullName evidence="3">Uncharacterized protein</fullName>
    </submittedName>
</protein>
<reference evidence="4" key="1">
    <citation type="submission" date="2011-02" db="EMBL/GenBank/DDBJ databases">
        <title>The Genome Sequence of Capsaspora owczarzaki ATCC 30864.</title>
        <authorList>
            <person name="Russ C."/>
            <person name="Cuomo C."/>
            <person name="Burger G."/>
            <person name="Gray M.W."/>
            <person name="Holland P.W.H."/>
            <person name="King N."/>
            <person name="Lang F.B.F."/>
            <person name="Roger A.J."/>
            <person name="Ruiz-Trillo I."/>
            <person name="Young S.K."/>
            <person name="Zeng Q."/>
            <person name="Gargeya S."/>
            <person name="Alvarado L."/>
            <person name="Berlin A."/>
            <person name="Chapman S.B."/>
            <person name="Chen Z."/>
            <person name="Freedman E."/>
            <person name="Gellesch M."/>
            <person name="Goldberg J."/>
            <person name="Griggs A."/>
            <person name="Gujja S."/>
            <person name="Heilman E."/>
            <person name="Heiman D."/>
            <person name="Howarth C."/>
            <person name="Mehta T."/>
            <person name="Neiman D."/>
            <person name="Pearson M."/>
            <person name="Roberts A."/>
            <person name="Saif S."/>
            <person name="Shea T."/>
            <person name="Shenoy N."/>
            <person name="Sisk P."/>
            <person name="Stolte C."/>
            <person name="Sykes S."/>
            <person name="White J."/>
            <person name="Yandava C."/>
            <person name="Haas B."/>
            <person name="Nusbaum C."/>
            <person name="Birren B."/>
        </authorList>
    </citation>
    <scope>NUCLEOTIDE SEQUENCE</scope>
    <source>
        <strain evidence="4">ATCC 30864</strain>
    </source>
</reference>
<evidence type="ECO:0000256" key="2">
    <source>
        <dbReference type="SAM" id="SignalP"/>
    </source>
</evidence>